<dbReference type="SMART" id="SM00028">
    <property type="entry name" value="TPR"/>
    <property type="match status" value="2"/>
</dbReference>
<feature type="repeat" description="TPR" evidence="1">
    <location>
        <begin position="418"/>
        <end position="451"/>
    </location>
</feature>
<feature type="compositionally biased region" description="Low complexity" evidence="3">
    <location>
        <begin position="73"/>
        <end position="88"/>
    </location>
</feature>
<comment type="caution">
    <text evidence="4">The sequence shown here is derived from an EMBL/GenBank/DDBJ whole genome shotgun (WGS) entry which is preliminary data.</text>
</comment>
<dbReference type="Gene3D" id="1.25.40.10">
    <property type="entry name" value="Tetratricopeptide repeat domain"/>
    <property type="match status" value="1"/>
</dbReference>
<reference evidence="4 5" key="1">
    <citation type="submission" date="2024-02" db="EMBL/GenBank/DDBJ databases">
        <authorList>
            <person name="Chen Y."/>
            <person name="Shah S."/>
            <person name="Dougan E. K."/>
            <person name="Thang M."/>
            <person name="Chan C."/>
        </authorList>
    </citation>
    <scope>NUCLEOTIDE SEQUENCE [LARGE SCALE GENOMIC DNA]</scope>
</reference>
<feature type="compositionally biased region" description="Polar residues" evidence="3">
    <location>
        <begin position="96"/>
        <end position="106"/>
    </location>
</feature>
<proteinExistence type="predicted"/>
<feature type="coiled-coil region" evidence="2">
    <location>
        <begin position="190"/>
        <end position="221"/>
    </location>
</feature>
<evidence type="ECO:0000256" key="3">
    <source>
        <dbReference type="SAM" id="MobiDB-lite"/>
    </source>
</evidence>
<protein>
    <recommendedName>
        <fullName evidence="6">Tetratricopeptide repeat-containing protein</fullName>
    </recommendedName>
</protein>
<gene>
    <name evidence="4" type="ORF">SCF082_LOCUS50041</name>
</gene>
<evidence type="ECO:0000313" key="4">
    <source>
        <dbReference type="EMBL" id="CAK9107478.1"/>
    </source>
</evidence>
<keyword evidence="5" id="KW-1185">Reference proteome</keyword>
<sequence length="507" mass="56893">MKIQRANVLGTHGNAFRARAKTAGKSVRSCGADFDPSERTCGWLEPRWAMCHRPFDRTRTRVDRQRNTHHSLSSPPSAPASAPSSAPSTARCGKASATTGRTSTNEKALMLQKDLKKLEEKLATAERERDWAMTALRQSESELQKLLTQRNAGEADAHDVRLNHYRVLLELLNLRCRLLEQWIEEEASLMAAQEERHAEALKRMEKQVQELANEVVEQQVTFQEQVAAMALQQEKLEQQHCEDYSLWSEELLRGREKASEEIAAMREDLKRQESFWHQEWTKMQQEACLQGINVPDPPGFLIQWLLSESEEQHEQRGLETILEASAEIEEAAQTPTPTRAPARRVREARGQSDSPVATSLRAVGKTGEVQDEAPSQTLTQSQGSEASPSSARSSLLCSSVPEDLFKSLERATDDHQSSRAWARIGQFHQRQKCFEKARQAYQQAVSLNASEHGCLANLAQLEAHAGNVTKAKEMLAAALQLDPSNKNYISFSQWLANGSRVLLLEPA</sequence>
<evidence type="ECO:0000313" key="5">
    <source>
        <dbReference type="Proteomes" id="UP001642464"/>
    </source>
</evidence>
<feature type="region of interest" description="Disordered" evidence="3">
    <location>
        <begin position="59"/>
        <end position="107"/>
    </location>
</feature>
<feature type="coiled-coil region" evidence="2">
    <location>
        <begin position="248"/>
        <end position="275"/>
    </location>
</feature>
<name>A0ABP0S538_9DINO</name>
<dbReference type="Proteomes" id="UP001642464">
    <property type="component" value="Unassembled WGS sequence"/>
</dbReference>
<dbReference type="InterPro" id="IPR019734">
    <property type="entry name" value="TPR_rpt"/>
</dbReference>
<keyword evidence="1" id="KW-0802">TPR repeat</keyword>
<evidence type="ECO:0000256" key="2">
    <source>
        <dbReference type="SAM" id="Coils"/>
    </source>
</evidence>
<dbReference type="EMBL" id="CAXAMM010042907">
    <property type="protein sequence ID" value="CAK9107478.1"/>
    <property type="molecule type" value="Genomic_DNA"/>
</dbReference>
<evidence type="ECO:0008006" key="6">
    <source>
        <dbReference type="Google" id="ProtNLM"/>
    </source>
</evidence>
<dbReference type="PROSITE" id="PS50005">
    <property type="entry name" value="TPR"/>
    <property type="match status" value="1"/>
</dbReference>
<keyword evidence="2" id="KW-0175">Coiled coil</keyword>
<feature type="region of interest" description="Disordered" evidence="3">
    <location>
        <begin position="329"/>
        <end position="393"/>
    </location>
</feature>
<dbReference type="InterPro" id="IPR011990">
    <property type="entry name" value="TPR-like_helical_dom_sf"/>
</dbReference>
<evidence type="ECO:0000256" key="1">
    <source>
        <dbReference type="PROSITE-ProRule" id="PRU00339"/>
    </source>
</evidence>
<accession>A0ABP0S538</accession>
<dbReference type="SUPFAM" id="SSF48452">
    <property type="entry name" value="TPR-like"/>
    <property type="match status" value="1"/>
</dbReference>
<feature type="compositionally biased region" description="Low complexity" evidence="3">
    <location>
        <begin position="380"/>
        <end position="393"/>
    </location>
</feature>
<organism evidence="4 5">
    <name type="scientific">Durusdinium trenchii</name>
    <dbReference type="NCBI Taxonomy" id="1381693"/>
    <lineage>
        <taxon>Eukaryota</taxon>
        <taxon>Sar</taxon>
        <taxon>Alveolata</taxon>
        <taxon>Dinophyceae</taxon>
        <taxon>Suessiales</taxon>
        <taxon>Symbiodiniaceae</taxon>
        <taxon>Durusdinium</taxon>
    </lineage>
</organism>
<dbReference type="Pfam" id="PF13181">
    <property type="entry name" value="TPR_8"/>
    <property type="match status" value="2"/>
</dbReference>
<feature type="compositionally biased region" description="Low complexity" evidence="3">
    <location>
        <begin position="331"/>
        <end position="340"/>
    </location>
</feature>